<dbReference type="Proteomes" id="UP001143910">
    <property type="component" value="Unassembled WGS sequence"/>
</dbReference>
<evidence type="ECO:0000313" key="1">
    <source>
        <dbReference type="EMBL" id="KAJ2960783.1"/>
    </source>
</evidence>
<protein>
    <submittedName>
        <fullName evidence="1">Uncharacterized protein</fullName>
    </submittedName>
</protein>
<proteinExistence type="predicted"/>
<name>A0ACC1MEH6_9HYPO</name>
<organism evidence="1 2">
    <name type="scientific">Zarea fungicola</name>
    <dbReference type="NCBI Taxonomy" id="93591"/>
    <lineage>
        <taxon>Eukaryota</taxon>
        <taxon>Fungi</taxon>
        <taxon>Dikarya</taxon>
        <taxon>Ascomycota</taxon>
        <taxon>Pezizomycotina</taxon>
        <taxon>Sordariomycetes</taxon>
        <taxon>Hypocreomycetidae</taxon>
        <taxon>Hypocreales</taxon>
        <taxon>Cordycipitaceae</taxon>
        <taxon>Zarea</taxon>
    </lineage>
</organism>
<comment type="caution">
    <text evidence="1">The sequence shown here is derived from an EMBL/GenBank/DDBJ whole genome shotgun (WGS) entry which is preliminary data.</text>
</comment>
<sequence>MIRVCRGGAKYIACGEYHCFAIDSRDNVWGWGLNSYGQAGDAKTAGGDDALLSQPVKIPALCGKGVTMLAGGAHHSVAVTSSGECLVWGRLDGGQLGLRFSEEQITNKNQVRCDERGKPRICLVPTAVSGLGTVSHVACGTDHTLFINKDGHAFSTGFGSEGQLGLGADDDVDVAQQIQGKHIKDQTISWAGAGGQFSMMSSKAA</sequence>
<dbReference type="EMBL" id="JANJQO010003394">
    <property type="protein sequence ID" value="KAJ2960783.1"/>
    <property type="molecule type" value="Genomic_DNA"/>
</dbReference>
<reference evidence="1" key="1">
    <citation type="submission" date="2022-08" db="EMBL/GenBank/DDBJ databases">
        <title>Genome Sequence of Lecanicillium fungicola.</title>
        <authorList>
            <person name="Buettner E."/>
        </authorList>
    </citation>
    <scope>NUCLEOTIDE SEQUENCE</scope>
    <source>
        <strain evidence="1">Babe33</strain>
    </source>
</reference>
<gene>
    <name evidence="1" type="ORF">NQ176_g11036</name>
</gene>
<keyword evidence="2" id="KW-1185">Reference proteome</keyword>
<evidence type="ECO:0000313" key="2">
    <source>
        <dbReference type="Proteomes" id="UP001143910"/>
    </source>
</evidence>
<accession>A0ACC1MEH6</accession>